<accession>T1JLI9</accession>
<organism evidence="1 2">
    <name type="scientific">Strigamia maritima</name>
    <name type="common">European centipede</name>
    <name type="synonym">Geophilus maritimus</name>
    <dbReference type="NCBI Taxonomy" id="126957"/>
    <lineage>
        <taxon>Eukaryota</taxon>
        <taxon>Metazoa</taxon>
        <taxon>Ecdysozoa</taxon>
        <taxon>Arthropoda</taxon>
        <taxon>Myriapoda</taxon>
        <taxon>Chilopoda</taxon>
        <taxon>Pleurostigmophora</taxon>
        <taxon>Geophilomorpha</taxon>
        <taxon>Linotaeniidae</taxon>
        <taxon>Strigamia</taxon>
    </lineage>
</organism>
<evidence type="ECO:0000313" key="1">
    <source>
        <dbReference type="EnsemblMetazoa" id="SMAR014719-PA"/>
    </source>
</evidence>
<dbReference type="Proteomes" id="UP000014500">
    <property type="component" value="Unassembled WGS sequence"/>
</dbReference>
<evidence type="ECO:0000313" key="2">
    <source>
        <dbReference type="Proteomes" id="UP000014500"/>
    </source>
</evidence>
<protein>
    <submittedName>
        <fullName evidence="1">Uncharacterized protein</fullName>
    </submittedName>
</protein>
<dbReference type="HOGENOM" id="CLU_1463100_0_0_1"/>
<reference evidence="1" key="2">
    <citation type="submission" date="2015-02" db="UniProtKB">
        <authorList>
            <consortium name="EnsemblMetazoa"/>
        </authorList>
    </citation>
    <scope>IDENTIFICATION</scope>
</reference>
<name>T1JLI9_STRMM</name>
<reference evidence="2" key="1">
    <citation type="submission" date="2011-05" db="EMBL/GenBank/DDBJ databases">
        <authorList>
            <person name="Richards S.R."/>
            <person name="Qu J."/>
            <person name="Jiang H."/>
            <person name="Jhangiani S.N."/>
            <person name="Agravi P."/>
            <person name="Goodspeed R."/>
            <person name="Gross S."/>
            <person name="Mandapat C."/>
            <person name="Jackson L."/>
            <person name="Mathew T."/>
            <person name="Pu L."/>
            <person name="Thornton R."/>
            <person name="Saada N."/>
            <person name="Wilczek-Boney K.B."/>
            <person name="Lee S."/>
            <person name="Kovar C."/>
            <person name="Wu Y."/>
            <person name="Scherer S.E."/>
            <person name="Worley K.C."/>
            <person name="Muzny D.M."/>
            <person name="Gibbs R."/>
        </authorList>
    </citation>
    <scope>NUCLEOTIDE SEQUENCE</scope>
    <source>
        <strain evidence="2">Brora</strain>
    </source>
</reference>
<proteinExistence type="predicted"/>
<keyword evidence="2" id="KW-1185">Reference proteome</keyword>
<dbReference type="EMBL" id="JH432010">
    <property type="status" value="NOT_ANNOTATED_CDS"/>
    <property type="molecule type" value="Genomic_DNA"/>
</dbReference>
<sequence length="185" mass="21139">MCRSTKSNVGKLVKNNVNNSIYHEIVALTYGILTYELFVPFDLCLPRPFFLSKLYTDSFNAKYLGCQLWIKILTITRTIILKFSVLGLGYPHWAQATRKKIVKNLIRSPQSTINSETSHRTFVLSLFIAEILFPQLMKPLCRRALCPSDIAAVGDVVNGAKINFSRPLKKDETFNELYMRVVMTI</sequence>
<dbReference type="EnsemblMetazoa" id="SMAR014719-RA">
    <property type="protein sequence ID" value="SMAR014719-PA"/>
    <property type="gene ID" value="SMAR014719"/>
</dbReference>
<dbReference type="AlphaFoldDB" id="T1JLI9"/>